<evidence type="ECO:0000313" key="1">
    <source>
        <dbReference type="EMBL" id="GFZ15912.1"/>
    </source>
</evidence>
<dbReference type="AlphaFoldDB" id="A0A7J0GYN8"/>
<reference evidence="1 2" key="1">
    <citation type="submission" date="2019-07" db="EMBL/GenBank/DDBJ databases">
        <title>De Novo Assembly of kiwifruit Actinidia rufa.</title>
        <authorList>
            <person name="Sugita-Konishi S."/>
            <person name="Sato K."/>
            <person name="Mori E."/>
            <person name="Abe Y."/>
            <person name="Kisaki G."/>
            <person name="Hamano K."/>
            <person name="Suezawa K."/>
            <person name="Otani M."/>
            <person name="Fukuda T."/>
            <person name="Manabe T."/>
            <person name="Gomi K."/>
            <person name="Tabuchi M."/>
            <person name="Akimitsu K."/>
            <person name="Kataoka I."/>
        </authorList>
    </citation>
    <scope>NUCLEOTIDE SEQUENCE [LARGE SCALE GENOMIC DNA]</scope>
    <source>
        <strain evidence="2">cv. Fuchu</strain>
    </source>
</reference>
<gene>
    <name evidence="1" type="ORF">Acr_25g0003210</name>
</gene>
<dbReference type="OrthoDB" id="676555at2759"/>
<dbReference type="EMBL" id="BJWL01000025">
    <property type="protein sequence ID" value="GFZ15912.1"/>
    <property type="molecule type" value="Genomic_DNA"/>
</dbReference>
<dbReference type="PANTHER" id="PTHR33148:SF3">
    <property type="entry name" value="DUF4228 DOMAIN PROTEIN"/>
    <property type="match status" value="1"/>
</dbReference>
<sequence length="251" mass="28141">MGNSLGGKKSAKVMKINGETIKWKTPVQAGEVVKDYPGHVLLDSEAVKHFGIRARPLESWKELKSKRLYFLVELPKIQEEKAARRVQSGINMSAKDRLESLMLARRSVSDLSTMKPTSIGVVEAKEGVKRVKMRLPKAEVARSMMESKDEDEAVERIVGLCLADEVASGGGAPPKGSEGSLLRHEQMHWKSGHDHDHGRAIKVCFLFLKTLIHISWHVHWAFDNFLFFFTKFNVLGIKQNVLGIKICNIGK</sequence>
<accession>A0A7J0GYN8</accession>
<evidence type="ECO:0000313" key="2">
    <source>
        <dbReference type="Proteomes" id="UP000585474"/>
    </source>
</evidence>
<keyword evidence="2" id="KW-1185">Reference proteome</keyword>
<organism evidence="1 2">
    <name type="scientific">Actinidia rufa</name>
    <dbReference type="NCBI Taxonomy" id="165716"/>
    <lineage>
        <taxon>Eukaryota</taxon>
        <taxon>Viridiplantae</taxon>
        <taxon>Streptophyta</taxon>
        <taxon>Embryophyta</taxon>
        <taxon>Tracheophyta</taxon>
        <taxon>Spermatophyta</taxon>
        <taxon>Magnoliopsida</taxon>
        <taxon>eudicotyledons</taxon>
        <taxon>Gunneridae</taxon>
        <taxon>Pentapetalae</taxon>
        <taxon>asterids</taxon>
        <taxon>Ericales</taxon>
        <taxon>Actinidiaceae</taxon>
        <taxon>Actinidia</taxon>
    </lineage>
</organism>
<dbReference type="InterPro" id="IPR025322">
    <property type="entry name" value="PADRE_dom"/>
</dbReference>
<comment type="caution">
    <text evidence="1">The sequence shown here is derived from an EMBL/GenBank/DDBJ whole genome shotgun (WGS) entry which is preliminary data.</text>
</comment>
<dbReference type="Proteomes" id="UP000585474">
    <property type="component" value="Unassembled WGS sequence"/>
</dbReference>
<evidence type="ECO:0008006" key="3">
    <source>
        <dbReference type="Google" id="ProtNLM"/>
    </source>
</evidence>
<proteinExistence type="predicted"/>
<protein>
    <recommendedName>
        <fullName evidence="3">Plastid movement impaired 2</fullName>
    </recommendedName>
</protein>
<name>A0A7J0GYN8_9ERIC</name>
<dbReference type="PANTHER" id="PTHR33148">
    <property type="entry name" value="PLASTID MOVEMENT IMPAIRED PROTEIN-RELATED"/>
    <property type="match status" value="1"/>
</dbReference>
<dbReference type="Pfam" id="PF14009">
    <property type="entry name" value="PADRE"/>
    <property type="match status" value="1"/>
</dbReference>